<evidence type="ECO:0000256" key="1">
    <source>
        <dbReference type="ARBA" id="ARBA00009670"/>
    </source>
</evidence>
<reference evidence="6 7" key="1">
    <citation type="journal article" date="2016" name="Mol. Biol. Evol.">
        <title>Comparative Genomics of Early-Diverging Mushroom-Forming Fungi Provides Insights into the Origins of Lignocellulose Decay Capabilities.</title>
        <authorList>
            <person name="Nagy L.G."/>
            <person name="Riley R."/>
            <person name="Tritt A."/>
            <person name="Adam C."/>
            <person name="Daum C."/>
            <person name="Floudas D."/>
            <person name="Sun H."/>
            <person name="Yadav J.S."/>
            <person name="Pangilinan J."/>
            <person name="Larsson K.H."/>
            <person name="Matsuura K."/>
            <person name="Barry K."/>
            <person name="Labutti K."/>
            <person name="Kuo R."/>
            <person name="Ohm R.A."/>
            <person name="Bhattacharya S.S."/>
            <person name="Shirouzu T."/>
            <person name="Yoshinaga Y."/>
            <person name="Martin F.M."/>
            <person name="Grigoriev I.V."/>
            <person name="Hibbett D.S."/>
        </authorList>
    </citation>
    <scope>NUCLEOTIDE SEQUENCE [LARGE SCALE GENOMIC DNA]</scope>
    <source>
        <strain evidence="6 7">93-53</strain>
    </source>
</reference>
<dbReference type="InterPro" id="IPR051409">
    <property type="entry name" value="Atypical_kinase_ADCK"/>
</dbReference>
<dbReference type="InParanoid" id="A0A165B6T5"/>
<organism evidence="6 7">
    <name type="scientific">Laetiporus sulphureus 93-53</name>
    <dbReference type="NCBI Taxonomy" id="1314785"/>
    <lineage>
        <taxon>Eukaryota</taxon>
        <taxon>Fungi</taxon>
        <taxon>Dikarya</taxon>
        <taxon>Basidiomycota</taxon>
        <taxon>Agaricomycotina</taxon>
        <taxon>Agaricomycetes</taxon>
        <taxon>Polyporales</taxon>
        <taxon>Laetiporus</taxon>
    </lineage>
</organism>
<evidence type="ECO:0000256" key="2">
    <source>
        <dbReference type="ARBA" id="ARBA00022679"/>
    </source>
</evidence>
<proteinExistence type="inferred from homology"/>
<keyword evidence="2" id="KW-0808">Transferase</keyword>
<gene>
    <name evidence="6" type="ORF">LAESUDRAFT_666291</name>
</gene>
<comment type="similarity">
    <text evidence="1">Belongs to the protein kinase superfamily. ADCK protein kinase family.</text>
</comment>
<dbReference type="AlphaFoldDB" id="A0A165B6T5"/>
<dbReference type="GO" id="GO:0006744">
    <property type="term" value="P:ubiquinone biosynthetic process"/>
    <property type="evidence" value="ECO:0007669"/>
    <property type="project" value="TreeGrafter"/>
</dbReference>
<dbReference type="InterPro" id="IPR011009">
    <property type="entry name" value="Kinase-like_dom_sf"/>
</dbReference>
<name>A0A165B6T5_9APHY</name>
<dbReference type="STRING" id="1314785.A0A165B6T5"/>
<accession>A0A165B6T5</accession>
<dbReference type="PANTHER" id="PTHR43851">
    <property type="match status" value="1"/>
</dbReference>
<dbReference type="FunCoup" id="A0A165B6T5">
    <property type="interactions" value="194"/>
</dbReference>
<dbReference type="Proteomes" id="UP000076871">
    <property type="component" value="Unassembled WGS sequence"/>
</dbReference>
<dbReference type="RefSeq" id="XP_040758113.1">
    <property type="nucleotide sequence ID" value="XM_040905247.1"/>
</dbReference>
<dbReference type="Pfam" id="PF03109">
    <property type="entry name" value="ABC1"/>
    <property type="match status" value="1"/>
</dbReference>
<dbReference type="InterPro" id="IPR004147">
    <property type="entry name" value="ABC1_dom"/>
</dbReference>
<dbReference type="OrthoDB" id="201153at2759"/>
<keyword evidence="7" id="KW-1185">Reference proteome</keyword>
<evidence type="ECO:0000259" key="5">
    <source>
        <dbReference type="Pfam" id="PF03109"/>
    </source>
</evidence>
<dbReference type="PANTHER" id="PTHR43851:SF3">
    <property type="entry name" value="COENZYME Q8"/>
    <property type="match status" value="1"/>
</dbReference>
<sequence>MRLWQPSVARIAPVRKLQSSKVPSSRIGRLFHYGGLAASLGYGAAAELLRRTTNSEEKRSPSLMMTEGNIKRLVAKLTQLRGAALKLGQFMSIQDSHVLPPEIEDIFRRVQDSAHYMPDWQMEAVMRTSLGPSWADYFDSFDRLPFAAASIGQVHSAVLSASSSPTQKPAKVAVKIQFPNIVDSIESDLGYVKMLLTAGRLLPKGLFLDRTLEVMKAELAEECDYTREASFARQFALPSHLGNDPRFKVPWVWEGSTERVLVMEYVDGVSVGGSVINALTQKERDDIASAIVDLCLKELFSFRLMQTDPNWTNFLWNGRTHKVELVDFGATREYSKEFMDNWLHLLQAAASDDPDACIEWSIKLGYLTGKESDVMLDAHVKSMTLLATPFKASAPQPVAFGPGSQWANITAEIRAQIPVMLQHRLTPPPKETYSLNRKLSGAFLLAARLNASVDCRTLWNNATSGYKFGPVPER</sequence>
<evidence type="ECO:0000313" key="6">
    <source>
        <dbReference type="EMBL" id="KZT00373.1"/>
    </source>
</evidence>
<evidence type="ECO:0000256" key="4">
    <source>
        <dbReference type="ARBA" id="ARBA00022840"/>
    </source>
</evidence>
<dbReference type="InterPro" id="IPR034646">
    <property type="entry name" value="ADCK3_dom"/>
</dbReference>
<dbReference type="GO" id="GO:0005524">
    <property type="term" value="F:ATP binding"/>
    <property type="evidence" value="ECO:0007669"/>
    <property type="project" value="UniProtKB-KW"/>
</dbReference>
<evidence type="ECO:0000256" key="3">
    <source>
        <dbReference type="ARBA" id="ARBA00022741"/>
    </source>
</evidence>
<feature type="domain" description="ABC1 atypical kinase-like" evidence="5">
    <location>
        <begin position="109"/>
        <end position="359"/>
    </location>
</feature>
<dbReference type="GeneID" id="63822277"/>
<protein>
    <submittedName>
        <fullName evidence="6">ABC1-domain-containing protein</fullName>
    </submittedName>
</protein>
<dbReference type="GO" id="GO:0016740">
    <property type="term" value="F:transferase activity"/>
    <property type="evidence" value="ECO:0007669"/>
    <property type="project" value="UniProtKB-KW"/>
</dbReference>
<dbReference type="CDD" id="cd13970">
    <property type="entry name" value="ABC1_ADCK3"/>
    <property type="match status" value="1"/>
</dbReference>
<keyword evidence="4" id="KW-0067">ATP-binding</keyword>
<dbReference type="EMBL" id="KV427687">
    <property type="protein sequence ID" value="KZT00373.1"/>
    <property type="molecule type" value="Genomic_DNA"/>
</dbReference>
<keyword evidence="3" id="KW-0547">Nucleotide-binding</keyword>
<dbReference type="SUPFAM" id="SSF56112">
    <property type="entry name" value="Protein kinase-like (PK-like)"/>
    <property type="match status" value="1"/>
</dbReference>
<evidence type="ECO:0000313" key="7">
    <source>
        <dbReference type="Proteomes" id="UP000076871"/>
    </source>
</evidence>